<keyword evidence="12 18" id="KW-0547">Nucleotide-binding</keyword>
<dbReference type="OrthoDB" id="9806583at2"/>
<evidence type="ECO:0000256" key="11">
    <source>
        <dbReference type="ARBA" id="ARBA00022723"/>
    </source>
</evidence>
<evidence type="ECO:0000259" key="20">
    <source>
        <dbReference type="Pfam" id="PF24621"/>
    </source>
</evidence>
<gene>
    <name evidence="18" type="primary">aroB</name>
    <name evidence="21" type="ORF">DFR58_10952</name>
</gene>
<comment type="similarity">
    <text evidence="6 18">Belongs to the sugar phosphate cyclases superfamily. Dehydroquinate synthase family.</text>
</comment>
<dbReference type="InterPro" id="IPR050071">
    <property type="entry name" value="Dehydroquinate_synthase"/>
</dbReference>
<dbReference type="InterPro" id="IPR030963">
    <property type="entry name" value="DHQ_synth_fam"/>
</dbReference>
<evidence type="ECO:0000256" key="8">
    <source>
        <dbReference type="ARBA" id="ARBA00017684"/>
    </source>
</evidence>
<dbReference type="InterPro" id="IPR056179">
    <property type="entry name" value="DHQS_C"/>
</dbReference>
<comment type="caution">
    <text evidence="18">Lacks conserved residue(s) required for the propagation of feature annotation.</text>
</comment>
<feature type="binding site" evidence="18">
    <location>
        <position position="184"/>
    </location>
    <ligand>
        <name>Zn(2+)</name>
        <dbReference type="ChEBI" id="CHEBI:29105"/>
    </ligand>
</feature>
<evidence type="ECO:0000256" key="16">
    <source>
        <dbReference type="ARBA" id="ARBA00023239"/>
    </source>
</evidence>
<evidence type="ECO:0000313" key="21">
    <source>
        <dbReference type="EMBL" id="RCX16825.1"/>
    </source>
</evidence>
<dbReference type="Pfam" id="PF24621">
    <property type="entry name" value="DHQS_C"/>
    <property type="match status" value="1"/>
</dbReference>
<feature type="binding site" evidence="18">
    <location>
        <position position="263"/>
    </location>
    <ligand>
        <name>Zn(2+)</name>
        <dbReference type="ChEBI" id="CHEBI:29105"/>
    </ligand>
</feature>
<feature type="domain" description="3-dehydroquinate synthase C-terminal" evidence="20">
    <location>
        <begin position="181"/>
        <end position="322"/>
    </location>
</feature>
<dbReference type="GO" id="GO:0009073">
    <property type="term" value="P:aromatic amino acid family biosynthetic process"/>
    <property type="evidence" value="ECO:0007669"/>
    <property type="project" value="UniProtKB-KW"/>
</dbReference>
<feature type="binding site" evidence="18">
    <location>
        <begin position="129"/>
        <end position="130"/>
    </location>
    <ligand>
        <name>NAD(+)</name>
        <dbReference type="ChEBI" id="CHEBI:57540"/>
    </ligand>
</feature>
<evidence type="ECO:0000256" key="4">
    <source>
        <dbReference type="ARBA" id="ARBA00004496"/>
    </source>
</evidence>
<keyword evidence="15 18" id="KW-0057">Aromatic amino acid biosynthesis</keyword>
<keyword evidence="9 18" id="KW-0963">Cytoplasm</keyword>
<dbReference type="GO" id="GO:0003856">
    <property type="term" value="F:3-dehydroquinate synthase activity"/>
    <property type="evidence" value="ECO:0007669"/>
    <property type="project" value="UniProtKB-UniRule"/>
</dbReference>
<evidence type="ECO:0000256" key="12">
    <source>
        <dbReference type="ARBA" id="ARBA00022741"/>
    </source>
</evidence>
<dbReference type="InterPro" id="IPR030960">
    <property type="entry name" value="DHQS/DOIS_N"/>
</dbReference>
<evidence type="ECO:0000256" key="17">
    <source>
        <dbReference type="ARBA" id="ARBA00023285"/>
    </source>
</evidence>
<dbReference type="GO" id="GO:0009423">
    <property type="term" value="P:chorismate biosynthetic process"/>
    <property type="evidence" value="ECO:0007669"/>
    <property type="project" value="UniProtKB-UniRule"/>
</dbReference>
<dbReference type="PANTHER" id="PTHR43622:SF7">
    <property type="entry name" value="3-DEHYDROQUINATE SYNTHASE, CHLOROPLASTIC"/>
    <property type="match status" value="1"/>
</dbReference>
<dbReference type="InterPro" id="IPR016037">
    <property type="entry name" value="DHQ_synth_AroB"/>
</dbReference>
<evidence type="ECO:0000259" key="19">
    <source>
        <dbReference type="Pfam" id="PF01761"/>
    </source>
</evidence>
<name>A0A369B670_9FIRM</name>
<evidence type="ECO:0000256" key="13">
    <source>
        <dbReference type="ARBA" id="ARBA00022833"/>
    </source>
</evidence>
<evidence type="ECO:0000256" key="10">
    <source>
        <dbReference type="ARBA" id="ARBA00022605"/>
    </source>
</evidence>
<evidence type="ECO:0000256" key="6">
    <source>
        <dbReference type="ARBA" id="ARBA00005412"/>
    </source>
</evidence>
<dbReference type="RefSeq" id="WP_114297558.1">
    <property type="nucleotide sequence ID" value="NZ_QPJT01000009.1"/>
</dbReference>
<feature type="domain" description="3-dehydroquinate synthase N-terminal" evidence="19">
    <location>
        <begin position="67"/>
        <end position="179"/>
    </location>
</feature>
<dbReference type="GO" id="GO:0005737">
    <property type="term" value="C:cytoplasm"/>
    <property type="evidence" value="ECO:0007669"/>
    <property type="project" value="UniProtKB-SubCell"/>
</dbReference>
<evidence type="ECO:0000256" key="2">
    <source>
        <dbReference type="ARBA" id="ARBA00001911"/>
    </source>
</evidence>
<comment type="catalytic activity">
    <reaction evidence="1 18">
        <text>7-phospho-2-dehydro-3-deoxy-D-arabino-heptonate = 3-dehydroquinate + phosphate</text>
        <dbReference type="Rhea" id="RHEA:21968"/>
        <dbReference type="ChEBI" id="CHEBI:32364"/>
        <dbReference type="ChEBI" id="CHEBI:43474"/>
        <dbReference type="ChEBI" id="CHEBI:58394"/>
        <dbReference type="EC" id="4.2.3.4"/>
    </reaction>
</comment>
<evidence type="ECO:0000256" key="18">
    <source>
        <dbReference type="HAMAP-Rule" id="MF_00110"/>
    </source>
</evidence>
<dbReference type="Pfam" id="PF01761">
    <property type="entry name" value="DHQ_synthase"/>
    <property type="match status" value="1"/>
</dbReference>
<evidence type="ECO:0000256" key="9">
    <source>
        <dbReference type="ARBA" id="ARBA00022490"/>
    </source>
</evidence>
<organism evidence="21 22">
    <name type="scientific">Anaerobacterium chartisolvens</name>
    <dbReference type="NCBI Taxonomy" id="1297424"/>
    <lineage>
        <taxon>Bacteria</taxon>
        <taxon>Bacillati</taxon>
        <taxon>Bacillota</taxon>
        <taxon>Clostridia</taxon>
        <taxon>Eubacteriales</taxon>
        <taxon>Oscillospiraceae</taxon>
        <taxon>Anaerobacterium</taxon>
    </lineage>
</organism>
<dbReference type="GO" id="GO:0008652">
    <property type="term" value="P:amino acid biosynthetic process"/>
    <property type="evidence" value="ECO:0007669"/>
    <property type="project" value="UniProtKB-KW"/>
</dbReference>
<comment type="pathway">
    <text evidence="5 18">Metabolic intermediate biosynthesis; chorismate biosynthesis; chorismate from D-erythrose 4-phosphate and phosphoenolpyruvate: step 2/7.</text>
</comment>
<evidence type="ECO:0000256" key="15">
    <source>
        <dbReference type="ARBA" id="ARBA00023141"/>
    </source>
</evidence>
<comment type="caution">
    <text evidence="21">The sequence shown here is derived from an EMBL/GenBank/DDBJ whole genome shotgun (WGS) entry which is preliminary data.</text>
</comment>
<dbReference type="Gene3D" id="3.40.50.1970">
    <property type="match status" value="1"/>
</dbReference>
<keyword evidence="13 18" id="KW-0862">Zinc</keyword>
<reference evidence="21 22" key="1">
    <citation type="submission" date="2018-07" db="EMBL/GenBank/DDBJ databases">
        <title>Genomic Encyclopedia of Type Strains, Phase IV (KMG-IV): sequencing the most valuable type-strain genomes for metagenomic binning, comparative biology and taxonomic classification.</title>
        <authorList>
            <person name="Goeker M."/>
        </authorList>
    </citation>
    <scope>NUCLEOTIDE SEQUENCE [LARGE SCALE GENOMIC DNA]</scope>
    <source>
        <strain evidence="21 22">DSM 27016</strain>
    </source>
</reference>
<keyword evidence="17 18" id="KW-0170">Cobalt</keyword>
<dbReference type="CDD" id="cd08195">
    <property type="entry name" value="DHQS"/>
    <property type="match status" value="1"/>
</dbReference>
<keyword evidence="10 18" id="KW-0028">Amino-acid biosynthesis</keyword>
<dbReference type="HAMAP" id="MF_00110">
    <property type="entry name" value="DHQ_synthase"/>
    <property type="match status" value="1"/>
</dbReference>
<dbReference type="NCBIfam" id="TIGR01357">
    <property type="entry name" value="aroB"/>
    <property type="match status" value="1"/>
</dbReference>
<feature type="binding site" evidence="18">
    <location>
        <position position="142"/>
    </location>
    <ligand>
        <name>NAD(+)</name>
        <dbReference type="ChEBI" id="CHEBI:57540"/>
    </ligand>
</feature>
<evidence type="ECO:0000256" key="14">
    <source>
        <dbReference type="ARBA" id="ARBA00023027"/>
    </source>
</evidence>
<dbReference type="PIRSF" id="PIRSF001455">
    <property type="entry name" value="DHQ_synth"/>
    <property type="match status" value="1"/>
</dbReference>
<sequence>MNKFNINLGERSYPIYITSDYSGIGKCIAGARLGGRLVLVTDTNVEKYQAAECIAALESSGYEVVKFVIPAGEKSKNINTVTDIYKFMIGQKLDRSSAVIALGGGVVGDITGFAAATFLRGINFVQVPTSSLAQADSSVGGKVGVDFEGSKNIVGAFYQPKLVYINVNALRTQPKKEFISGFAEIIKHGIIRDADFFEYINYNTEKIFSFNEDVLQYITKTNCSIKGSVVEQDEKESGLRAILNFGHTIGHAIESVYDFKYLHGECVSLGMVGAFKMAARLEMVREEVVRRVEDALVRIGLPVRLEGIDVQSVFEQMFYDKKIKNGRLQFVLPKGIGEVVQCAVDDEALIKSSISDLG</sequence>
<dbReference type="EMBL" id="QPJT01000009">
    <property type="protein sequence ID" value="RCX16825.1"/>
    <property type="molecule type" value="Genomic_DNA"/>
</dbReference>
<evidence type="ECO:0000256" key="3">
    <source>
        <dbReference type="ARBA" id="ARBA00001947"/>
    </source>
</evidence>
<evidence type="ECO:0000256" key="1">
    <source>
        <dbReference type="ARBA" id="ARBA00001393"/>
    </source>
</evidence>
<protein>
    <recommendedName>
        <fullName evidence="8 18">3-dehydroquinate synthase</fullName>
        <shortName evidence="18">DHQS</shortName>
        <ecNumber evidence="7 18">4.2.3.4</ecNumber>
    </recommendedName>
</protein>
<comment type="cofactor">
    <cofactor evidence="2 18">
        <name>NAD(+)</name>
        <dbReference type="ChEBI" id="CHEBI:57540"/>
    </cofactor>
</comment>
<comment type="cofactor">
    <cofactor evidence="3">
        <name>Zn(2+)</name>
        <dbReference type="ChEBI" id="CHEBI:29105"/>
    </cofactor>
</comment>
<dbReference type="AlphaFoldDB" id="A0A369B670"/>
<dbReference type="EC" id="4.2.3.4" evidence="7 18"/>
<feature type="binding site" evidence="18">
    <location>
        <position position="151"/>
    </location>
    <ligand>
        <name>NAD(+)</name>
        <dbReference type="ChEBI" id="CHEBI:57540"/>
    </ligand>
</feature>
<feature type="binding site" evidence="18">
    <location>
        <position position="247"/>
    </location>
    <ligand>
        <name>Zn(2+)</name>
        <dbReference type="ChEBI" id="CHEBI:29105"/>
    </ligand>
</feature>
<evidence type="ECO:0000256" key="5">
    <source>
        <dbReference type="ARBA" id="ARBA00004661"/>
    </source>
</evidence>
<keyword evidence="22" id="KW-1185">Reference proteome</keyword>
<comment type="function">
    <text evidence="18">Catalyzes the conversion of 3-deoxy-D-arabino-heptulosonate 7-phosphate (DAHP) to dehydroquinate (DHQ).</text>
</comment>
<dbReference type="PANTHER" id="PTHR43622">
    <property type="entry name" value="3-DEHYDROQUINATE SYNTHASE"/>
    <property type="match status" value="1"/>
</dbReference>
<comment type="subcellular location">
    <subcellularLocation>
        <location evidence="4 18">Cytoplasm</location>
    </subcellularLocation>
</comment>
<dbReference type="FunFam" id="3.40.50.1970:FF:000007">
    <property type="entry name" value="Pentafunctional AROM polypeptide"/>
    <property type="match status" value="1"/>
</dbReference>
<feature type="binding site" evidence="18">
    <location>
        <begin position="105"/>
        <end position="109"/>
    </location>
    <ligand>
        <name>NAD(+)</name>
        <dbReference type="ChEBI" id="CHEBI:57540"/>
    </ligand>
</feature>
<dbReference type="Proteomes" id="UP000253034">
    <property type="component" value="Unassembled WGS sequence"/>
</dbReference>
<evidence type="ECO:0000313" key="22">
    <source>
        <dbReference type="Proteomes" id="UP000253034"/>
    </source>
</evidence>
<dbReference type="GO" id="GO:0046872">
    <property type="term" value="F:metal ion binding"/>
    <property type="evidence" value="ECO:0007669"/>
    <property type="project" value="UniProtKB-KW"/>
</dbReference>
<proteinExistence type="inferred from homology"/>
<dbReference type="SUPFAM" id="SSF56796">
    <property type="entry name" value="Dehydroquinate synthase-like"/>
    <property type="match status" value="1"/>
</dbReference>
<evidence type="ECO:0000256" key="7">
    <source>
        <dbReference type="ARBA" id="ARBA00013031"/>
    </source>
</evidence>
<keyword evidence="11 18" id="KW-0479">Metal-binding</keyword>
<keyword evidence="14 18" id="KW-0520">NAD</keyword>
<dbReference type="GO" id="GO:0000166">
    <property type="term" value="F:nucleotide binding"/>
    <property type="evidence" value="ECO:0007669"/>
    <property type="project" value="UniProtKB-KW"/>
</dbReference>
<accession>A0A369B670</accession>
<keyword evidence="16 18" id="KW-0456">Lyase</keyword>
<dbReference type="UniPathway" id="UPA00053">
    <property type="reaction ID" value="UER00085"/>
</dbReference>
<dbReference type="Gene3D" id="1.20.1090.10">
    <property type="entry name" value="Dehydroquinate synthase-like - alpha domain"/>
    <property type="match status" value="1"/>
</dbReference>
<comment type="cofactor">
    <cofactor evidence="18">
        <name>Co(2+)</name>
        <dbReference type="ChEBI" id="CHEBI:48828"/>
    </cofactor>
    <cofactor evidence="18">
        <name>Zn(2+)</name>
        <dbReference type="ChEBI" id="CHEBI:29105"/>
    </cofactor>
    <text evidence="18">Binds 1 divalent metal cation per subunit. Can use either Co(2+) or Zn(2+).</text>
</comment>